<reference evidence="6 7" key="1">
    <citation type="submission" date="2019-03" db="EMBL/GenBank/DDBJ databases">
        <title>Genomic Encyclopedia of Type Strains, Phase III (KMG-III): the genomes of soil and plant-associated and newly described type strains.</title>
        <authorList>
            <person name="Whitman W."/>
        </authorList>
    </citation>
    <scope>NUCLEOTIDE SEQUENCE [LARGE SCALE GENOMIC DNA]</scope>
    <source>
        <strain evidence="6 7">CECT 8455</strain>
    </source>
</reference>
<proteinExistence type="predicted"/>
<evidence type="ECO:0000313" key="7">
    <source>
        <dbReference type="Proteomes" id="UP000295274"/>
    </source>
</evidence>
<dbReference type="InterPro" id="IPR051260">
    <property type="entry name" value="Diverse_substr_monoxygenases"/>
</dbReference>
<keyword evidence="1" id="KW-0285">Flavoprotein</keyword>
<dbReference type="RefSeq" id="WP_166637426.1">
    <property type="nucleotide sequence ID" value="NZ_SNZW01000011.1"/>
</dbReference>
<keyword evidence="3" id="KW-0560">Oxidoreductase</keyword>
<dbReference type="Proteomes" id="UP000295274">
    <property type="component" value="Unassembled WGS sequence"/>
</dbReference>
<evidence type="ECO:0000313" key="6">
    <source>
        <dbReference type="EMBL" id="TDS18931.1"/>
    </source>
</evidence>
<protein>
    <submittedName>
        <fullName evidence="6">Luciferase-type oxidoreductase</fullName>
    </submittedName>
</protein>
<evidence type="ECO:0000256" key="2">
    <source>
        <dbReference type="ARBA" id="ARBA00022643"/>
    </source>
</evidence>
<evidence type="ECO:0000259" key="5">
    <source>
        <dbReference type="Pfam" id="PF00296"/>
    </source>
</evidence>
<dbReference type="InterPro" id="IPR036661">
    <property type="entry name" value="Luciferase-like_sf"/>
</dbReference>
<dbReference type="InterPro" id="IPR020020">
    <property type="entry name" value="Luciferase-type_oxidoreductase"/>
</dbReference>
<name>A0A4R7DEW9_9FLAO</name>
<dbReference type="Gene3D" id="3.20.20.30">
    <property type="entry name" value="Luciferase-like domain"/>
    <property type="match status" value="1"/>
</dbReference>
<organism evidence="6 7">
    <name type="scientific">Maribacter caenipelagi</name>
    <dbReference type="NCBI Taxonomy" id="1447781"/>
    <lineage>
        <taxon>Bacteria</taxon>
        <taxon>Pseudomonadati</taxon>
        <taxon>Bacteroidota</taxon>
        <taxon>Flavobacteriia</taxon>
        <taxon>Flavobacteriales</taxon>
        <taxon>Flavobacteriaceae</taxon>
        <taxon>Maribacter</taxon>
    </lineage>
</organism>
<dbReference type="NCBIfam" id="TIGR03571">
    <property type="entry name" value="lucif_BA3436"/>
    <property type="match status" value="1"/>
</dbReference>
<keyword evidence="7" id="KW-1185">Reference proteome</keyword>
<sequence length="328" mass="36993">MNPFDKLYKPGKMTLGIEFPLDNDWSSEGNRKRLEDNRPFGVPDISNHLAMAQQIDEAGFAALWMRDVPVYDPNFGDGAQLFDTLPYLGYLAAATKNILLGTAAIVLPLQQPIKLAKAAATIENLSDGRLLLGLGLGDRPVEFPMYDIDYKKRPEIFRQNLDIVKEAWKTNSNLKSKYDFLTSGIEVYPKPKKDIPLVIAGHSGQSINWIAKNAQAWFNYPRPVTETLENRKYWCNALYDEDQAAKPYISAIHLNLSKDDNATFKPQRFGGTVGINHLTEYLKSYENVGVNHMAINLRKSETPVSEAIAKIEEVVLPEFLNNYIVNEL</sequence>
<dbReference type="PANTHER" id="PTHR30011:SF16">
    <property type="entry name" value="C2H2 FINGER DOMAIN TRANSCRIPTION FACTOR (EUROFUNG)-RELATED"/>
    <property type="match status" value="1"/>
</dbReference>
<dbReference type="PANTHER" id="PTHR30011">
    <property type="entry name" value="ALKANESULFONATE MONOOXYGENASE-RELATED"/>
    <property type="match status" value="1"/>
</dbReference>
<dbReference type="SUPFAM" id="SSF51679">
    <property type="entry name" value="Bacterial luciferase-like"/>
    <property type="match status" value="1"/>
</dbReference>
<comment type="caution">
    <text evidence="6">The sequence shown here is derived from an EMBL/GenBank/DDBJ whole genome shotgun (WGS) entry which is preliminary data.</text>
</comment>
<keyword evidence="2" id="KW-0288">FMN</keyword>
<dbReference type="GO" id="GO:0004497">
    <property type="term" value="F:monooxygenase activity"/>
    <property type="evidence" value="ECO:0007669"/>
    <property type="project" value="UniProtKB-KW"/>
</dbReference>
<evidence type="ECO:0000256" key="1">
    <source>
        <dbReference type="ARBA" id="ARBA00022630"/>
    </source>
</evidence>
<dbReference type="AlphaFoldDB" id="A0A4R7DEW9"/>
<keyword evidence="4" id="KW-0503">Monooxygenase</keyword>
<feature type="domain" description="Luciferase-like" evidence="5">
    <location>
        <begin position="38"/>
        <end position="224"/>
    </location>
</feature>
<accession>A0A4R7DEW9</accession>
<dbReference type="Pfam" id="PF00296">
    <property type="entry name" value="Bac_luciferase"/>
    <property type="match status" value="1"/>
</dbReference>
<dbReference type="GO" id="GO:0016705">
    <property type="term" value="F:oxidoreductase activity, acting on paired donors, with incorporation or reduction of molecular oxygen"/>
    <property type="evidence" value="ECO:0007669"/>
    <property type="project" value="InterPro"/>
</dbReference>
<dbReference type="EMBL" id="SNZW01000011">
    <property type="protein sequence ID" value="TDS18931.1"/>
    <property type="molecule type" value="Genomic_DNA"/>
</dbReference>
<gene>
    <name evidence="6" type="ORF">DFQ03_0644</name>
</gene>
<dbReference type="InterPro" id="IPR011251">
    <property type="entry name" value="Luciferase-like_dom"/>
</dbReference>
<evidence type="ECO:0000256" key="4">
    <source>
        <dbReference type="ARBA" id="ARBA00023033"/>
    </source>
</evidence>
<evidence type="ECO:0000256" key="3">
    <source>
        <dbReference type="ARBA" id="ARBA00023002"/>
    </source>
</evidence>